<keyword evidence="1" id="KW-1133">Transmembrane helix</keyword>
<evidence type="ECO:0000313" key="2">
    <source>
        <dbReference type="EMBL" id="QSE98456.1"/>
    </source>
</evidence>
<feature type="transmembrane region" description="Helical" evidence="1">
    <location>
        <begin position="67"/>
        <end position="88"/>
    </location>
</feature>
<sequence>MKNKRLIGIIAAITLLLLIPFLAMQFSTEVNWSASDFMIVGFLLLATGLSCELVLRKIKNKKQRIGLCLMIIAGLLLVWVEMAVGVFGTPLAGS</sequence>
<gene>
    <name evidence="2" type="ORF">JR347_05095</name>
</gene>
<feature type="transmembrane region" description="Helical" evidence="1">
    <location>
        <begin position="35"/>
        <end position="55"/>
    </location>
</feature>
<keyword evidence="1" id="KW-0472">Membrane</keyword>
<organism evidence="2 3">
    <name type="scientific">Fulvivirga lutea</name>
    <dbReference type="NCBI Taxonomy" id="2810512"/>
    <lineage>
        <taxon>Bacteria</taxon>
        <taxon>Pseudomonadati</taxon>
        <taxon>Bacteroidota</taxon>
        <taxon>Cytophagia</taxon>
        <taxon>Cytophagales</taxon>
        <taxon>Fulvivirgaceae</taxon>
        <taxon>Fulvivirga</taxon>
    </lineage>
</organism>
<dbReference type="AlphaFoldDB" id="A0A975A235"/>
<protein>
    <submittedName>
        <fullName evidence="2">Uncharacterized protein</fullName>
    </submittedName>
</protein>
<reference evidence="2" key="1">
    <citation type="submission" date="2021-02" db="EMBL/GenBank/DDBJ databases">
        <title>Fulvivirga sp. S481 isolated from sea water.</title>
        <authorList>
            <person name="Bae S.S."/>
            <person name="Baek K."/>
        </authorList>
    </citation>
    <scope>NUCLEOTIDE SEQUENCE</scope>
    <source>
        <strain evidence="2">S481</strain>
    </source>
</reference>
<keyword evidence="1" id="KW-0812">Transmembrane</keyword>
<name>A0A975A235_9BACT</name>
<proteinExistence type="predicted"/>
<dbReference type="RefSeq" id="WP_205722970.1">
    <property type="nucleotide sequence ID" value="NZ_CP070608.1"/>
</dbReference>
<evidence type="ECO:0000256" key="1">
    <source>
        <dbReference type="SAM" id="Phobius"/>
    </source>
</evidence>
<accession>A0A975A235</accession>
<keyword evidence="3" id="KW-1185">Reference proteome</keyword>
<dbReference type="KEGG" id="fuv:JR347_05095"/>
<dbReference type="Proteomes" id="UP000662783">
    <property type="component" value="Chromosome"/>
</dbReference>
<dbReference type="EMBL" id="CP070608">
    <property type="protein sequence ID" value="QSE98456.1"/>
    <property type="molecule type" value="Genomic_DNA"/>
</dbReference>
<evidence type="ECO:0000313" key="3">
    <source>
        <dbReference type="Proteomes" id="UP000662783"/>
    </source>
</evidence>